<comment type="subcellular location">
    <subcellularLocation>
        <location evidence="1">Membrane</location>
        <topology evidence="1">Multi-pass membrane protein</topology>
    </subcellularLocation>
</comment>
<keyword evidence="11" id="KW-1185">Reference proteome</keyword>
<dbReference type="GO" id="GO:0005886">
    <property type="term" value="C:plasma membrane"/>
    <property type="evidence" value="ECO:0007669"/>
    <property type="project" value="TreeGrafter"/>
</dbReference>
<evidence type="ECO:0000256" key="5">
    <source>
        <dbReference type="ARBA" id="ARBA00022989"/>
    </source>
</evidence>
<evidence type="ECO:0000256" key="3">
    <source>
        <dbReference type="ARBA" id="ARBA00022692"/>
    </source>
</evidence>
<feature type="transmembrane region" description="Helical" evidence="9">
    <location>
        <begin position="365"/>
        <end position="386"/>
    </location>
</feature>
<evidence type="ECO:0000313" key="10">
    <source>
        <dbReference type="EMBL" id="PVD27340.1"/>
    </source>
</evidence>
<keyword evidence="7" id="KW-0325">Glycoprotein</keyword>
<dbReference type="GO" id="GO:0003725">
    <property type="term" value="F:double-stranded RNA binding"/>
    <property type="evidence" value="ECO:0007669"/>
    <property type="project" value="TreeGrafter"/>
</dbReference>
<feature type="transmembrane region" description="Helical" evidence="9">
    <location>
        <begin position="635"/>
        <end position="653"/>
    </location>
</feature>
<dbReference type="Proteomes" id="UP000245119">
    <property type="component" value="Linkage Group LG7"/>
</dbReference>
<feature type="transmembrane region" description="Helical" evidence="9">
    <location>
        <begin position="470"/>
        <end position="491"/>
    </location>
</feature>
<accession>A0A2T7P1R7</accession>
<dbReference type="Pfam" id="PF13965">
    <property type="entry name" value="SID-1_RNA_chan"/>
    <property type="match status" value="3"/>
</dbReference>
<keyword evidence="4" id="KW-0732">Signal</keyword>
<feature type="transmembrane region" description="Helical" evidence="9">
    <location>
        <begin position="234"/>
        <end position="260"/>
    </location>
</feature>
<feature type="transmembrane region" description="Helical" evidence="9">
    <location>
        <begin position="590"/>
        <end position="610"/>
    </location>
</feature>
<comment type="similarity">
    <text evidence="2">Belongs to the SID1 family.</text>
</comment>
<dbReference type="OrthoDB" id="416618at2759"/>
<evidence type="ECO:0008006" key="12">
    <source>
        <dbReference type="Google" id="ProtNLM"/>
    </source>
</evidence>
<evidence type="ECO:0000256" key="1">
    <source>
        <dbReference type="ARBA" id="ARBA00004141"/>
    </source>
</evidence>
<keyword evidence="5 9" id="KW-1133">Transmembrane helix</keyword>
<evidence type="ECO:0000256" key="8">
    <source>
        <dbReference type="SAM" id="MobiDB-lite"/>
    </source>
</evidence>
<dbReference type="PANTHER" id="PTHR12185:SF14">
    <property type="entry name" value="CHOLESTEROL UPTAKE PROTEIN 1"/>
    <property type="match status" value="1"/>
</dbReference>
<dbReference type="GO" id="GO:0051033">
    <property type="term" value="F:RNA transmembrane transporter activity"/>
    <property type="evidence" value="ECO:0007669"/>
    <property type="project" value="TreeGrafter"/>
</dbReference>
<evidence type="ECO:0000313" key="11">
    <source>
        <dbReference type="Proteomes" id="UP000245119"/>
    </source>
</evidence>
<feature type="region of interest" description="Disordered" evidence="8">
    <location>
        <begin position="916"/>
        <end position="1001"/>
    </location>
</feature>
<gene>
    <name evidence="10" type="ORF">C0Q70_12496</name>
</gene>
<sequence length="1001" mass="112712">MFSRKIVNHHTTAIRVSSSSKEAQVTFPITFVVRRQQGIMSWQVPLYIDFVYEFKSMDRTLCPMDKTRRLNMTSHQNIFLEVATMSNTIVNFNLTATILSDFEFEPGVTKNVTASPTEPQYYMYTFPEDVEVVLLNVASDSELCAVISVQQIKCPVLDLDEDIGKLGKQYTMTTQAAMSVWKSDYYGHNAFYVVVLVKPNVADCSLLDVNPPAHHLSVATKNLSISITERSKNVAAIVFPFALFFSCDVVFGIFFCIFCMNFKCRTPSNIPAELTGERNCGLFFNKQKALAYLALGSGQPSSSPGMDPQASNTRNIEDIDGEGDSSDVAHLHVDEREADVTRNQTVEAPLDMFVSKKSDNEAPRVYLWILGTIALFYGLPAVQLVLTYSKKMNDTGDEDLCYYNFECAYPMRWGEYEIVSFNSIISNIGYIFLGILFLILVFLRNFQHIRHVLENPTCQNHNGMREHFGLLYAMGFALIVEGVMSACYHLCPTSSNYQFDTSFMYAITSLCILKIYEIRHPDAHLKAHRHYFCMGVYTCIAVLGMMNLSTQAINIKTAVIPVIAILVPVLRSAYISAVVGAIIRKPDFATYLLIILLVNLLLYFLLHIILKLSPEESRKENKPCVLLDFYDYHDVWHFLSAGAIFFSFMTTAIRVSTFSTEAQDDFPITFVVREQEDILSWMIPVSAGFDYKFPSMDRTLCPMDETKRLNLTSPQRVYVIVDTMSDTIRSFSLNATILPDFELVHGQDRELTASPSQPQYYMYTFPKDVDTVFLRVTSNSDLCAVISVQPIQCPVLDLDEDIGTLGKHQTMTTKATFFLEKSDYHRFQAFYVIVLVKPKLPRCSAPDDIPPQERLNVTTKNLSILITNTMSMSRRVGDNETNNWSFFAAQGAKTPHGRQKCLYYVISQALTSLEKREHHQNNTSRKQLRSSQHAGSQATSDSQLGSGQHSSSPGMDPQASTSNARNIEDIDGEGDTSDVAPLQDAGPDSDVTSNQVKILEM</sequence>
<dbReference type="GO" id="GO:0005764">
    <property type="term" value="C:lysosome"/>
    <property type="evidence" value="ECO:0007669"/>
    <property type="project" value="TreeGrafter"/>
</dbReference>
<evidence type="ECO:0000256" key="9">
    <source>
        <dbReference type="SAM" id="Phobius"/>
    </source>
</evidence>
<dbReference type="STRING" id="400727.A0A2T7P1R7"/>
<comment type="caution">
    <text evidence="10">The sequence shown here is derived from an EMBL/GenBank/DDBJ whole genome shotgun (WGS) entry which is preliminary data.</text>
</comment>
<dbReference type="EMBL" id="PZQS01000007">
    <property type="protein sequence ID" value="PVD27340.1"/>
    <property type="molecule type" value="Genomic_DNA"/>
</dbReference>
<dbReference type="InterPro" id="IPR025958">
    <property type="entry name" value="SID1_TM_fam"/>
</dbReference>
<feature type="transmembrane region" description="Helical" evidence="9">
    <location>
        <begin position="418"/>
        <end position="443"/>
    </location>
</feature>
<feature type="compositionally biased region" description="Polar residues" evidence="8">
    <location>
        <begin position="921"/>
        <end position="965"/>
    </location>
</feature>
<feature type="transmembrane region" description="Helical" evidence="9">
    <location>
        <begin position="497"/>
        <end position="516"/>
    </location>
</feature>
<evidence type="ECO:0000256" key="6">
    <source>
        <dbReference type="ARBA" id="ARBA00023136"/>
    </source>
</evidence>
<evidence type="ECO:0000256" key="4">
    <source>
        <dbReference type="ARBA" id="ARBA00022729"/>
    </source>
</evidence>
<keyword evidence="6 9" id="KW-0472">Membrane</keyword>
<reference evidence="10 11" key="1">
    <citation type="submission" date="2018-04" db="EMBL/GenBank/DDBJ databases">
        <title>The genome of golden apple snail Pomacea canaliculata provides insight into stress tolerance and invasive adaptation.</title>
        <authorList>
            <person name="Liu C."/>
            <person name="Liu B."/>
            <person name="Ren Y."/>
            <person name="Zhang Y."/>
            <person name="Wang H."/>
            <person name="Li S."/>
            <person name="Jiang F."/>
            <person name="Yin L."/>
            <person name="Zhang G."/>
            <person name="Qian W."/>
            <person name="Fan W."/>
        </authorList>
    </citation>
    <scope>NUCLEOTIDE SEQUENCE [LARGE SCALE GENOMIC DNA]</scope>
    <source>
        <strain evidence="10">SZHN2017</strain>
        <tissue evidence="10">Muscle</tissue>
    </source>
</reference>
<evidence type="ECO:0000256" key="2">
    <source>
        <dbReference type="ARBA" id="ARBA00006618"/>
    </source>
</evidence>
<protein>
    <recommendedName>
        <fullName evidence="12">SID1 transmembrane family member 1</fullName>
    </recommendedName>
</protein>
<feature type="transmembrane region" description="Helical" evidence="9">
    <location>
        <begin position="558"/>
        <end position="583"/>
    </location>
</feature>
<dbReference type="PANTHER" id="PTHR12185">
    <property type="entry name" value="SID1 TRANSMEMBRANE FAMILY MEMEBER"/>
    <property type="match status" value="1"/>
</dbReference>
<keyword evidence="3 9" id="KW-0812">Transmembrane</keyword>
<feature type="transmembrane region" description="Helical" evidence="9">
    <location>
        <begin position="528"/>
        <end position="546"/>
    </location>
</feature>
<proteinExistence type="inferred from homology"/>
<dbReference type="AlphaFoldDB" id="A0A2T7P1R7"/>
<organism evidence="10 11">
    <name type="scientific">Pomacea canaliculata</name>
    <name type="common">Golden apple snail</name>
    <dbReference type="NCBI Taxonomy" id="400727"/>
    <lineage>
        <taxon>Eukaryota</taxon>
        <taxon>Metazoa</taxon>
        <taxon>Spiralia</taxon>
        <taxon>Lophotrochozoa</taxon>
        <taxon>Mollusca</taxon>
        <taxon>Gastropoda</taxon>
        <taxon>Caenogastropoda</taxon>
        <taxon>Architaenioglossa</taxon>
        <taxon>Ampullarioidea</taxon>
        <taxon>Ampullariidae</taxon>
        <taxon>Pomacea</taxon>
    </lineage>
</organism>
<name>A0A2T7P1R7_POMCA</name>
<evidence type="ECO:0000256" key="7">
    <source>
        <dbReference type="ARBA" id="ARBA00023180"/>
    </source>
</evidence>
<feature type="compositionally biased region" description="Polar residues" evidence="8">
    <location>
        <begin position="990"/>
        <end position="1001"/>
    </location>
</feature>